<evidence type="ECO:0000256" key="3">
    <source>
        <dbReference type="ARBA" id="ARBA00023163"/>
    </source>
</evidence>
<dbReference type="InterPro" id="IPR050109">
    <property type="entry name" value="HTH-type_TetR-like_transc_reg"/>
</dbReference>
<dbReference type="STRING" id="1429043.X474_08990"/>
<proteinExistence type="predicted"/>
<dbReference type="Gene3D" id="1.10.10.60">
    <property type="entry name" value="Homeodomain-like"/>
    <property type="match status" value="1"/>
</dbReference>
<keyword evidence="2 4" id="KW-0238">DNA-binding</keyword>
<feature type="domain" description="HTH tetR-type" evidence="5">
    <location>
        <begin position="14"/>
        <end position="74"/>
    </location>
</feature>
<dbReference type="InterPro" id="IPR036271">
    <property type="entry name" value="Tet_transcr_reg_TetR-rel_C_sf"/>
</dbReference>
<keyword evidence="3" id="KW-0804">Transcription</keyword>
<dbReference type="PANTHER" id="PTHR30055">
    <property type="entry name" value="HTH-TYPE TRANSCRIPTIONAL REGULATOR RUTR"/>
    <property type="match status" value="1"/>
</dbReference>
<dbReference type="InterPro" id="IPR009057">
    <property type="entry name" value="Homeodomain-like_sf"/>
</dbReference>
<evidence type="ECO:0000256" key="2">
    <source>
        <dbReference type="ARBA" id="ARBA00023125"/>
    </source>
</evidence>
<dbReference type="Pfam" id="PF00440">
    <property type="entry name" value="TetR_N"/>
    <property type="match status" value="1"/>
</dbReference>
<dbReference type="AlphaFoldDB" id="A0A0D2JF83"/>
<gene>
    <name evidence="6" type="ORF">X474_08990</name>
</gene>
<reference evidence="6 7" key="1">
    <citation type="submission" date="2013-11" db="EMBL/GenBank/DDBJ databases">
        <title>Metagenomic analysis of a methanogenic consortium involved in long chain n-alkane degradation.</title>
        <authorList>
            <person name="Davidova I.A."/>
            <person name="Callaghan A.V."/>
            <person name="Wawrik B."/>
            <person name="Pruitt S."/>
            <person name="Marks C."/>
            <person name="Duncan K.E."/>
            <person name="Suflita J.M."/>
        </authorList>
    </citation>
    <scope>NUCLEOTIDE SEQUENCE [LARGE SCALE GENOMIC DNA]</scope>
    <source>
        <strain evidence="6 7">SPR</strain>
    </source>
</reference>
<dbReference type="PANTHER" id="PTHR30055:SF234">
    <property type="entry name" value="HTH-TYPE TRANSCRIPTIONAL REGULATOR BETI"/>
    <property type="match status" value="1"/>
</dbReference>
<dbReference type="GO" id="GO:0003700">
    <property type="term" value="F:DNA-binding transcription factor activity"/>
    <property type="evidence" value="ECO:0007669"/>
    <property type="project" value="TreeGrafter"/>
</dbReference>
<name>A0A0D2JF83_9BACT</name>
<accession>A0A0D2JF83</accession>
<dbReference type="PROSITE" id="PS50977">
    <property type="entry name" value="HTH_TETR_2"/>
    <property type="match status" value="1"/>
</dbReference>
<comment type="caution">
    <text evidence="6">The sequence shown here is derived from an EMBL/GenBank/DDBJ whole genome shotgun (WGS) entry which is preliminary data.</text>
</comment>
<evidence type="ECO:0000259" key="5">
    <source>
        <dbReference type="PROSITE" id="PS50977"/>
    </source>
</evidence>
<evidence type="ECO:0000256" key="1">
    <source>
        <dbReference type="ARBA" id="ARBA00023015"/>
    </source>
</evidence>
<dbReference type="InParanoid" id="A0A0D2JF83"/>
<feature type="DNA-binding region" description="H-T-H motif" evidence="4">
    <location>
        <begin position="37"/>
        <end position="56"/>
    </location>
</feature>
<evidence type="ECO:0000313" key="6">
    <source>
        <dbReference type="EMBL" id="KIX14361.1"/>
    </source>
</evidence>
<keyword evidence="1" id="KW-0805">Transcription regulation</keyword>
<dbReference type="GO" id="GO:0000976">
    <property type="term" value="F:transcription cis-regulatory region binding"/>
    <property type="evidence" value="ECO:0007669"/>
    <property type="project" value="TreeGrafter"/>
</dbReference>
<dbReference type="SUPFAM" id="SSF48498">
    <property type="entry name" value="Tetracyclin repressor-like, C-terminal domain"/>
    <property type="match status" value="1"/>
</dbReference>
<dbReference type="Gene3D" id="1.10.357.10">
    <property type="entry name" value="Tetracycline Repressor, domain 2"/>
    <property type="match status" value="1"/>
</dbReference>
<evidence type="ECO:0000313" key="7">
    <source>
        <dbReference type="Proteomes" id="UP000032233"/>
    </source>
</evidence>
<dbReference type="InterPro" id="IPR001647">
    <property type="entry name" value="HTH_TetR"/>
</dbReference>
<sequence length="207" mass="23562">MNQSKLTRREKEQLRHRNEILDAAVSVFWEKGFNGAGVQEIAQMAEFGVGTLYRLFPGGKKEIYNSLQLKVVCTFEDELKKAMQKAKDEVQMIRAYIRAGAHTYAVHPKAMMVYLRETAWVGGSMERGLDPQPMERYRACAGHVFKAITSGIKRGIFRKLDPSAAEVSLRALIISLFMRWLEEPESMEVEDIVSFIEDVFLNGIRVG</sequence>
<dbReference type="SUPFAM" id="SSF46689">
    <property type="entry name" value="Homeodomain-like"/>
    <property type="match status" value="1"/>
</dbReference>
<evidence type="ECO:0000256" key="4">
    <source>
        <dbReference type="PROSITE-ProRule" id="PRU00335"/>
    </source>
</evidence>
<dbReference type="EMBL" id="AZAC01000011">
    <property type="protein sequence ID" value="KIX14361.1"/>
    <property type="molecule type" value="Genomic_DNA"/>
</dbReference>
<protein>
    <recommendedName>
        <fullName evidence="5">HTH tetR-type domain-containing protein</fullName>
    </recommendedName>
</protein>
<organism evidence="6 7">
    <name type="scientific">Dethiosulfatarculus sandiegensis</name>
    <dbReference type="NCBI Taxonomy" id="1429043"/>
    <lineage>
        <taxon>Bacteria</taxon>
        <taxon>Pseudomonadati</taxon>
        <taxon>Thermodesulfobacteriota</taxon>
        <taxon>Desulfarculia</taxon>
        <taxon>Desulfarculales</taxon>
        <taxon>Desulfarculaceae</taxon>
        <taxon>Dethiosulfatarculus</taxon>
    </lineage>
</organism>
<keyword evidence="7" id="KW-1185">Reference proteome</keyword>
<dbReference type="RefSeq" id="WP_052515002.1">
    <property type="nucleotide sequence ID" value="NZ_AZAC01000011.1"/>
</dbReference>
<dbReference type="Proteomes" id="UP000032233">
    <property type="component" value="Unassembled WGS sequence"/>
</dbReference>